<evidence type="ECO:0000256" key="1">
    <source>
        <dbReference type="SAM" id="Phobius"/>
    </source>
</evidence>
<name>A0A839EVH4_9GAMM</name>
<gene>
    <name evidence="2" type="ORF">FHW12_000784</name>
</gene>
<dbReference type="Proteomes" id="UP000550401">
    <property type="component" value="Unassembled WGS sequence"/>
</dbReference>
<feature type="transmembrane region" description="Helical" evidence="1">
    <location>
        <begin position="187"/>
        <end position="207"/>
    </location>
</feature>
<accession>A0A839EVH4</accession>
<dbReference type="RefSeq" id="WP_182529658.1">
    <property type="nucleotide sequence ID" value="NZ_JACGXL010000001.1"/>
</dbReference>
<sequence>MKLIEELRRIPPPVALQILLAHGVLLVASLHGGLPYIVLQGLLAFELVLLNLATVPFYPERGIARHLFDLVKLSALLAFLLLFVCISYAIVSSGEHADPITTTLARWHGLQPASIAWAAGYIVVSLALSLLQALTSPEPRLAWMNNTLAAGGSTFVAMLFMVFVGFFGARPIAAALEYVGAPTDPDALLISLMVGLRFFTALVAATISKGEVAQMARNPYVDGPG</sequence>
<organism evidence="2 3">
    <name type="scientific">Dokdonella fugitiva</name>
    <dbReference type="NCBI Taxonomy" id="328517"/>
    <lineage>
        <taxon>Bacteria</taxon>
        <taxon>Pseudomonadati</taxon>
        <taxon>Pseudomonadota</taxon>
        <taxon>Gammaproteobacteria</taxon>
        <taxon>Lysobacterales</taxon>
        <taxon>Rhodanobacteraceae</taxon>
        <taxon>Dokdonella</taxon>
    </lineage>
</organism>
<keyword evidence="1" id="KW-1133">Transmembrane helix</keyword>
<feature type="transmembrane region" description="Helical" evidence="1">
    <location>
        <begin position="70"/>
        <end position="91"/>
    </location>
</feature>
<comment type="caution">
    <text evidence="2">The sequence shown here is derived from an EMBL/GenBank/DDBJ whole genome shotgun (WGS) entry which is preliminary data.</text>
</comment>
<feature type="transmembrane region" description="Helical" evidence="1">
    <location>
        <begin position="37"/>
        <end position="58"/>
    </location>
</feature>
<keyword evidence="1" id="KW-0812">Transmembrane</keyword>
<keyword evidence="3" id="KW-1185">Reference proteome</keyword>
<protein>
    <submittedName>
        <fullName evidence="2">Uncharacterized protein</fullName>
    </submittedName>
</protein>
<feature type="transmembrane region" description="Helical" evidence="1">
    <location>
        <begin position="12"/>
        <end position="31"/>
    </location>
</feature>
<proteinExistence type="predicted"/>
<dbReference type="AlphaFoldDB" id="A0A839EVH4"/>
<feature type="transmembrane region" description="Helical" evidence="1">
    <location>
        <begin position="115"/>
        <end position="135"/>
    </location>
</feature>
<reference evidence="2 3" key="1">
    <citation type="submission" date="2020-07" db="EMBL/GenBank/DDBJ databases">
        <title>Genomic Encyclopedia of Type Strains, Phase IV (KMG-V): Genome sequencing to study the core and pangenomes of soil and plant-associated prokaryotes.</title>
        <authorList>
            <person name="Whitman W."/>
        </authorList>
    </citation>
    <scope>NUCLEOTIDE SEQUENCE [LARGE SCALE GENOMIC DNA]</scope>
    <source>
        <strain evidence="2 3">RH2WT43</strain>
    </source>
</reference>
<keyword evidence="1" id="KW-0472">Membrane</keyword>
<evidence type="ECO:0000313" key="2">
    <source>
        <dbReference type="EMBL" id="MBA8886593.1"/>
    </source>
</evidence>
<dbReference type="EMBL" id="JACGXL010000001">
    <property type="protein sequence ID" value="MBA8886593.1"/>
    <property type="molecule type" value="Genomic_DNA"/>
</dbReference>
<feature type="transmembrane region" description="Helical" evidence="1">
    <location>
        <begin position="147"/>
        <end position="167"/>
    </location>
</feature>
<evidence type="ECO:0000313" key="3">
    <source>
        <dbReference type="Proteomes" id="UP000550401"/>
    </source>
</evidence>